<dbReference type="Proteomes" id="UP000324629">
    <property type="component" value="Unassembled WGS sequence"/>
</dbReference>
<dbReference type="Pfam" id="PF03081">
    <property type="entry name" value="Exo70_C"/>
    <property type="match status" value="1"/>
</dbReference>
<dbReference type="AlphaFoldDB" id="A0A5J4NJ04"/>
<organism evidence="4 5">
    <name type="scientific">Paragonimus westermani</name>
    <dbReference type="NCBI Taxonomy" id="34504"/>
    <lineage>
        <taxon>Eukaryota</taxon>
        <taxon>Metazoa</taxon>
        <taxon>Spiralia</taxon>
        <taxon>Lophotrochozoa</taxon>
        <taxon>Platyhelminthes</taxon>
        <taxon>Trematoda</taxon>
        <taxon>Digenea</taxon>
        <taxon>Plagiorchiida</taxon>
        <taxon>Troglotremata</taxon>
        <taxon>Troglotrematidae</taxon>
        <taxon>Paragonimus</taxon>
    </lineage>
</organism>
<keyword evidence="2" id="KW-0813">Transport</keyword>
<evidence type="ECO:0000259" key="3">
    <source>
        <dbReference type="Pfam" id="PF03081"/>
    </source>
</evidence>
<sequence>MDSKERAALKALWHDFNSGFSTLVKQHSTVSIPDRDLRDCLERQLVADLVPSYKQFWERSSVLAFTTHRDKYMRFTVEQFEAYLRQLFKSSSGH</sequence>
<evidence type="ECO:0000313" key="5">
    <source>
        <dbReference type="Proteomes" id="UP000324629"/>
    </source>
</evidence>
<keyword evidence="5" id="KW-1185">Reference proteome</keyword>
<proteinExistence type="inferred from homology"/>
<dbReference type="EMBL" id="QNGE01002512">
    <property type="protein sequence ID" value="KAA3675453.1"/>
    <property type="molecule type" value="Genomic_DNA"/>
</dbReference>
<evidence type="ECO:0000313" key="4">
    <source>
        <dbReference type="EMBL" id="KAA3675453.1"/>
    </source>
</evidence>
<comment type="similarity">
    <text evidence="1">Belongs to the EXO70 family.</text>
</comment>
<dbReference type="GO" id="GO:0000145">
    <property type="term" value="C:exocyst"/>
    <property type="evidence" value="ECO:0007669"/>
    <property type="project" value="InterPro"/>
</dbReference>
<dbReference type="InterPro" id="IPR016159">
    <property type="entry name" value="Cullin_repeat-like_dom_sf"/>
</dbReference>
<evidence type="ECO:0000256" key="1">
    <source>
        <dbReference type="ARBA" id="ARBA00006756"/>
    </source>
</evidence>
<comment type="caution">
    <text evidence="4">The sequence shown here is derived from an EMBL/GenBank/DDBJ whole genome shotgun (WGS) entry which is preliminary data.</text>
</comment>
<protein>
    <recommendedName>
        <fullName evidence="3">Exocyst complex subunit Exo70 C-terminal domain-containing protein</fullName>
    </recommendedName>
</protein>
<dbReference type="InterPro" id="IPR046364">
    <property type="entry name" value="Exo70_C"/>
</dbReference>
<feature type="domain" description="Exocyst complex subunit Exo70 C-terminal" evidence="3">
    <location>
        <begin position="3"/>
        <end position="85"/>
    </location>
</feature>
<name>A0A5J4NJ04_9TREM</name>
<evidence type="ECO:0000256" key="2">
    <source>
        <dbReference type="ARBA" id="ARBA00022448"/>
    </source>
</evidence>
<dbReference type="GO" id="GO:0005546">
    <property type="term" value="F:phosphatidylinositol-4,5-bisphosphate binding"/>
    <property type="evidence" value="ECO:0007669"/>
    <property type="project" value="InterPro"/>
</dbReference>
<reference evidence="4 5" key="1">
    <citation type="journal article" date="2019" name="Gigascience">
        <title>Whole-genome sequence of the oriental lung fluke Paragonimus westermani.</title>
        <authorList>
            <person name="Oey H."/>
            <person name="Zakrzewski M."/>
            <person name="Narain K."/>
            <person name="Devi K.R."/>
            <person name="Agatsuma T."/>
            <person name="Nawaratna S."/>
            <person name="Gobert G.N."/>
            <person name="Jones M.K."/>
            <person name="Ragan M.A."/>
            <person name="McManus D.P."/>
            <person name="Krause L."/>
        </authorList>
    </citation>
    <scope>NUCLEOTIDE SEQUENCE [LARGE SCALE GENOMIC DNA]</scope>
    <source>
        <strain evidence="4 5">IND2009</strain>
    </source>
</reference>
<dbReference type="Gene3D" id="1.20.1280.170">
    <property type="entry name" value="Exocyst complex component Exo70"/>
    <property type="match status" value="1"/>
</dbReference>
<dbReference type="SUPFAM" id="SSF74788">
    <property type="entry name" value="Cullin repeat-like"/>
    <property type="match status" value="1"/>
</dbReference>
<gene>
    <name evidence="4" type="ORF">DEA37_0007981</name>
</gene>
<dbReference type="GO" id="GO:0006887">
    <property type="term" value="P:exocytosis"/>
    <property type="evidence" value="ECO:0007669"/>
    <property type="project" value="InterPro"/>
</dbReference>
<accession>A0A5J4NJ04</accession>